<evidence type="ECO:0000256" key="3">
    <source>
        <dbReference type="ARBA" id="ARBA00022737"/>
    </source>
</evidence>
<keyword evidence="10" id="KW-1135">Mitochondrion nucleoid</keyword>
<dbReference type="PROSITE" id="PS50118">
    <property type="entry name" value="HMG_BOX_2"/>
    <property type="match status" value="2"/>
</dbReference>
<evidence type="ECO:0000256" key="5">
    <source>
        <dbReference type="ARBA" id="ARBA00023015"/>
    </source>
</evidence>
<comment type="function">
    <text evidence="12">Binds to the mitochondrial light strand promoter and functions in mitochondrial transcription regulation. Component of the mitochondrial transcription initiation complex, composed at least of TFB2M, TFAM and POLRMT that is required for basal transcription of mitochondrial DNA. In this complex, TFAM recruits POLRMT to a specific promoter whereas TFB2M induces structural changes in POLRMT to enable promoter opening and trapping of the DNA non-template strand. Required for accurate and efficient promoter recognition by the mitochondrial RNA polymerase. Promotes transcription initiation from the HSP1 and the light strand promoter by binding immediately upstream of transcriptional start sites. Is able to unwind DNA. Bends the mitochondrial light strand promoter DNA into a U-turn shape via its HMG boxes. Required for maintenance of normal levels of mitochondrial DNA. May play a role in organizing and compacting mitochondrial DNA.</text>
</comment>
<keyword evidence="5" id="KW-0805">Transcription regulation</keyword>
<evidence type="ECO:0000256" key="12">
    <source>
        <dbReference type="ARBA" id="ARBA00045216"/>
    </source>
</evidence>
<evidence type="ECO:0000313" key="18">
    <source>
        <dbReference type="EMBL" id="NWQ62564.1"/>
    </source>
</evidence>
<dbReference type="GO" id="GO:0003677">
    <property type="term" value="F:DNA binding"/>
    <property type="evidence" value="ECO:0007669"/>
    <property type="project" value="UniProtKB-UniRule"/>
</dbReference>
<comment type="subcellular location">
    <subcellularLocation>
        <location evidence="1">Mitochondrion matrix</location>
        <location evidence="1">Mitochondrion nucleoid</location>
    </subcellularLocation>
</comment>
<comment type="subunit">
    <text evidence="13">Monomer; binds DNA as a monomer. Homodimer. Component of the mitochondrial transcription initiation complex, composed at least of TFB2M, TFAM and POLRMT. In this complex TFAM recruits POLRMT to the promoter whereas TFB2M induces structural changes in POLRMT to enable promoter opening and trapping of the DNA non-template strand. Upon metabolic stress, forms a complex composed of FOXO3, SIRT3, TFAM and POLRMT. Interacts with TFB1M and TFB2M. Interacts with CLPX; this enhances DNA-binding.</text>
</comment>
<evidence type="ECO:0000256" key="14">
    <source>
        <dbReference type="PROSITE-ProRule" id="PRU00267"/>
    </source>
</evidence>
<proteinExistence type="predicted"/>
<evidence type="ECO:0000313" key="19">
    <source>
        <dbReference type="Proteomes" id="UP000556200"/>
    </source>
</evidence>
<dbReference type="SMART" id="SM00398">
    <property type="entry name" value="HMG"/>
    <property type="match status" value="2"/>
</dbReference>
<dbReference type="Pfam" id="PF09011">
    <property type="entry name" value="HMG_box_2"/>
    <property type="match status" value="1"/>
</dbReference>
<dbReference type="GO" id="GO:0006357">
    <property type="term" value="P:regulation of transcription by RNA polymerase II"/>
    <property type="evidence" value="ECO:0007669"/>
    <property type="project" value="TreeGrafter"/>
</dbReference>
<keyword evidence="7" id="KW-0496">Mitochondrion</keyword>
<dbReference type="GO" id="GO:0042645">
    <property type="term" value="C:mitochondrial nucleoid"/>
    <property type="evidence" value="ECO:0007669"/>
    <property type="project" value="UniProtKB-SubCell"/>
</dbReference>
<sequence>RGISSDQRPKRPLTAYFRFMKENRPAFREKNPEASSTELIKKLAGAWKELPASQKEVYEEAKKTDWQRYGEQLAKYKAQLTPGQAAALKEERRKQLARRRSLRAKRELTMLGKPKRPRNAFNIFVAEHFQESEGISPVAKLKKLFDAWQKLSTSQKKPYLQLAEDDKVRYENEMKSWEAKMVELGREDLVRSKKKRLKKKPAETAKQAETARTSLGNKAKLKLKKPEE</sequence>
<feature type="non-terminal residue" evidence="18">
    <location>
        <position position="228"/>
    </location>
</feature>
<protein>
    <recommendedName>
        <fullName evidence="11">Transcription factor A, mitochondrial</fullName>
    </recommendedName>
</protein>
<keyword evidence="9" id="KW-0804">Transcription</keyword>
<dbReference type="PANTHER" id="PTHR48112">
    <property type="entry name" value="HIGH MOBILITY GROUP PROTEIN DSP1"/>
    <property type="match status" value="1"/>
</dbReference>
<dbReference type="PANTHER" id="PTHR48112:SF36">
    <property type="entry name" value="TRANSCRIPTION FACTOR A, MITOCHONDRIAL"/>
    <property type="match status" value="1"/>
</dbReference>
<evidence type="ECO:0000256" key="4">
    <source>
        <dbReference type="ARBA" id="ARBA00022946"/>
    </source>
</evidence>
<evidence type="ECO:0000256" key="9">
    <source>
        <dbReference type="ARBA" id="ARBA00023163"/>
    </source>
</evidence>
<feature type="compositionally biased region" description="Basic residues" evidence="16">
    <location>
        <begin position="219"/>
        <end position="228"/>
    </location>
</feature>
<dbReference type="Gene3D" id="1.10.30.10">
    <property type="entry name" value="High mobility group box domain"/>
    <property type="match status" value="2"/>
</dbReference>
<dbReference type="SUPFAM" id="SSF47095">
    <property type="entry name" value="HMG-box"/>
    <property type="match status" value="2"/>
</dbReference>
<evidence type="ECO:0000256" key="7">
    <source>
        <dbReference type="ARBA" id="ARBA00023128"/>
    </source>
</evidence>
<organism evidence="18 19">
    <name type="scientific">Neopipo cinnamomea</name>
    <dbReference type="NCBI Taxonomy" id="456388"/>
    <lineage>
        <taxon>Eukaryota</taxon>
        <taxon>Metazoa</taxon>
        <taxon>Chordata</taxon>
        <taxon>Craniata</taxon>
        <taxon>Vertebrata</taxon>
        <taxon>Euteleostomi</taxon>
        <taxon>Archelosauria</taxon>
        <taxon>Archosauria</taxon>
        <taxon>Dinosauria</taxon>
        <taxon>Saurischia</taxon>
        <taxon>Theropoda</taxon>
        <taxon>Coelurosauria</taxon>
        <taxon>Aves</taxon>
        <taxon>Neognathae</taxon>
        <taxon>Neoaves</taxon>
        <taxon>Telluraves</taxon>
        <taxon>Australaves</taxon>
        <taxon>Passeriformes</taxon>
        <taxon>Tyrannidae</taxon>
        <taxon>Neopipo</taxon>
    </lineage>
</organism>
<keyword evidence="2" id="KW-0597">Phosphoprotein</keyword>
<name>A0A7K4QNA3_9TYRA</name>
<dbReference type="InterPro" id="IPR050342">
    <property type="entry name" value="HMGB"/>
</dbReference>
<dbReference type="FunFam" id="1.10.30.10:FF:000043">
    <property type="entry name" value="Transcription factor A, mitochondrial"/>
    <property type="match status" value="1"/>
</dbReference>
<accession>A0A7K4QNA3</accession>
<evidence type="ECO:0000256" key="8">
    <source>
        <dbReference type="ARBA" id="ARBA00023159"/>
    </source>
</evidence>
<keyword evidence="6 14" id="KW-0238">DNA-binding</keyword>
<keyword evidence="8" id="KW-0010">Activator</keyword>
<keyword evidence="4" id="KW-0809">Transit peptide</keyword>
<feature type="region of interest" description="Disordered" evidence="16">
    <location>
        <begin position="192"/>
        <end position="228"/>
    </location>
</feature>
<dbReference type="Pfam" id="PF00505">
    <property type="entry name" value="HMG_box"/>
    <property type="match status" value="1"/>
</dbReference>
<reference evidence="18 19" key="1">
    <citation type="submission" date="2019-09" db="EMBL/GenBank/DDBJ databases">
        <title>Bird 10,000 Genomes (B10K) Project - Family phase.</title>
        <authorList>
            <person name="Zhang G."/>
        </authorList>
    </citation>
    <scope>NUCLEOTIDE SEQUENCE [LARGE SCALE GENOMIC DNA]</scope>
    <source>
        <strain evidence="18">B10K-DU-004-15</strain>
        <tissue evidence="18">Mixed tissue sample</tissue>
    </source>
</reference>
<evidence type="ECO:0000256" key="6">
    <source>
        <dbReference type="ARBA" id="ARBA00023125"/>
    </source>
</evidence>
<keyword evidence="19" id="KW-1185">Reference proteome</keyword>
<feature type="domain" description="HMG box" evidence="17">
    <location>
        <begin position="9"/>
        <end position="77"/>
    </location>
</feature>
<feature type="DNA-binding region" description="HMG box" evidence="14">
    <location>
        <begin position="114"/>
        <end position="178"/>
    </location>
</feature>
<dbReference type="Proteomes" id="UP000556200">
    <property type="component" value="Unassembled WGS sequence"/>
</dbReference>
<evidence type="ECO:0000256" key="15">
    <source>
        <dbReference type="SAM" id="Coils"/>
    </source>
</evidence>
<comment type="caution">
    <text evidence="18">The sequence shown here is derived from an EMBL/GenBank/DDBJ whole genome shotgun (WGS) entry which is preliminary data.</text>
</comment>
<evidence type="ECO:0000256" key="2">
    <source>
        <dbReference type="ARBA" id="ARBA00022553"/>
    </source>
</evidence>
<dbReference type="InterPro" id="IPR009071">
    <property type="entry name" value="HMG_box_dom"/>
</dbReference>
<keyword evidence="3" id="KW-0677">Repeat</keyword>
<evidence type="ECO:0000256" key="11">
    <source>
        <dbReference type="ARBA" id="ARBA00040582"/>
    </source>
</evidence>
<dbReference type="EMBL" id="VYZA01000091">
    <property type="protein sequence ID" value="NWQ62564.1"/>
    <property type="molecule type" value="Genomic_DNA"/>
</dbReference>
<dbReference type="GO" id="GO:0005634">
    <property type="term" value="C:nucleus"/>
    <property type="evidence" value="ECO:0007669"/>
    <property type="project" value="UniProtKB-UniRule"/>
</dbReference>
<dbReference type="InterPro" id="IPR036910">
    <property type="entry name" value="HMG_box_dom_sf"/>
</dbReference>
<feature type="non-terminal residue" evidence="18">
    <location>
        <position position="1"/>
    </location>
</feature>
<feature type="coiled-coil region" evidence="15">
    <location>
        <begin position="160"/>
        <end position="187"/>
    </location>
</feature>
<evidence type="ECO:0000259" key="17">
    <source>
        <dbReference type="PROSITE" id="PS50118"/>
    </source>
</evidence>
<evidence type="ECO:0000256" key="16">
    <source>
        <dbReference type="SAM" id="MobiDB-lite"/>
    </source>
</evidence>
<gene>
    <name evidence="18" type="primary">Tfam</name>
    <name evidence="18" type="ORF">NEOCIN_R06152</name>
</gene>
<evidence type="ECO:0000256" key="13">
    <source>
        <dbReference type="ARBA" id="ARBA00046467"/>
    </source>
</evidence>
<evidence type="ECO:0000256" key="1">
    <source>
        <dbReference type="ARBA" id="ARBA00004436"/>
    </source>
</evidence>
<keyword evidence="14" id="KW-0539">Nucleus</keyword>
<keyword evidence="15" id="KW-0175">Coiled coil</keyword>
<dbReference type="AlphaFoldDB" id="A0A7K4QNA3"/>
<feature type="DNA-binding region" description="HMG box" evidence="14">
    <location>
        <begin position="9"/>
        <end position="77"/>
    </location>
</feature>
<evidence type="ECO:0000256" key="10">
    <source>
        <dbReference type="ARBA" id="ARBA00023271"/>
    </source>
</evidence>
<feature type="domain" description="HMG box" evidence="17">
    <location>
        <begin position="114"/>
        <end position="178"/>
    </location>
</feature>